<dbReference type="PANTHER" id="PTHR30055">
    <property type="entry name" value="HTH-TYPE TRANSCRIPTIONAL REGULATOR RUTR"/>
    <property type="match status" value="1"/>
</dbReference>
<evidence type="ECO:0000313" key="6">
    <source>
        <dbReference type="EMBL" id="RYC72216.1"/>
    </source>
</evidence>
<dbReference type="InterPro" id="IPR001647">
    <property type="entry name" value="HTH_TetR"/>
</dbReference>
<dbReference type="PANTHER" id="PTHR30055:SF234">
    <property type="entry name" value="HTH-TYPE TRANSCRIPTIONAL REGULATOR BETI"/>
    <property type="match status" value="1"/>
</dbReference>
<reference evidence="6 7" key="1">
    <citation type="submission" date="2019-01" db="EMBL/GenBank/DDBJ databases">
        <title>Spirosoma flava sp. nov., a propanil-degrading bacterium isolated from herbicide-contaminated soil.</title>
        <authorList>
            <person name="Zhang L."/>
            <person name="Jiang J.-D."/>
        </authorList>
    </citation>
    <scope>NUCLEOTIDE SEQUENCE [LARGE SCALE GENOMIC DNA]</scope>
    <source>
        <strain evidence="6 7">TY50</strain>
    </source>
</reference>
<evidence type="ECO:0000313" key="7">
    <source>
        <dbReference type="Proteomes" id="UP000290407"/>
    </source>
</evidence>
<dbReference type="AlphaFoldDB" id="A0A4Q2URV8"/>
<dbReference type="RefSeq" id="WP_077924142.1">
    <property type="nucleotide sequence ID" value="NZ_SBLB01000001.1"/>
</dbReference>
<gene>
    <name evidence="6" type="ORF">EQG79_05735</name>
</gene>
<dbReference type="GO" id="GO:0000976">
    <property type="term" value="F:transcription cis-regulatory region binding"/>
    <property type="evidence" value="ECO:0007669"/>
    <property type="project" value="TreeGrafter"/>
</dbReference>
<evidence type="ECO:0000256" key="1">
    <source>
        <dbReference type="ARBA" id="ARBA00023015"/>
    </source>
</evidence>
<name>A0A4Q2URV8_9BACT</name>
<evidence type="ECO:0000259" key="5">
    <source>
        <dbReference type="PROSITE" id="PS50977"/>
    </source>
</evidence>
<dbReference type="Gene3D" id="1.10.357.10">
    <property type="entry name" value="Tetracycline Repressor, domain 2"/>
    <property type="match status" value="1"/>
</dbReference>
<sequence>MTMERILRAMGDVMAERGTEKAGINAVAERAGVNKVLIYRYFGGWNGLLEAYVQRGFFLSMFNDKFLESVPDNLPAENRSKVWSEYTIQFLREFRARKPSQELIRWEMTHGETELARRLAEYRDRSYKNLVDKLAPYTDFDPIAITSLMVSAVTYMVLTSAQRDHIVDIDLRTEAGWERIETAIRRIYSSLNIALDRENAKKAEVK</sequence>
<keyword evidence="2 4" id="KW-0238">DNA-binding</keyword>
<dbReference type="PROSITE" id="PS50977">
    <property type="entry name" value="HTH_TETR_2"/>
    <property type="match status" value="1"/>
</dbReference>
<organism evidence="6 7">
    <name type="scientific">Spirosoma sordidisoli</name>
    <dbReference type="NCBI Taxonomy" id="2502893"/>
    <lineage>
        <taxon>Bacteria</taxon>
        <taxon>Pseudomonadati</taxon>
        <taxon>Bacteroidota</taxon>
        <taxon>Cytophagia</taxon>
        <taxon>Cytophagales</taxon>
        <taxon>Cytophagaceae</taxon>
        <taxon>Spirosoma</taxon>
    </lineage>
</organism>
<dbReference type="SUPFAM" id="SSF46689">
    <property type="entry name" value="Homeodomain-like"/>
    <property type="match status" value="1"/>
</dbReference>
<keyword evidence="7" id="KW-1185">Reference proteome</keyword>
<evidence type="ECO:0000256" key="2">
    <source>
        <dbReference type="ARBA" id="ARBA00023125"/>
    </source>
</evidence>
<dbReference type="InterPro" id="IPR050109">
    <property type="entry name" value="HTH-type_TetR-like_transc_reg"/>
</dbReference>
<feature type="DNA-binding region" description="H-T-H motif" evidence="4">
    <location>
        <begin position="23"/>
        <end position="42"/>
    </location>
</feature>
<dbReference type="Proteomes" id="UP000290407">
    <property type="component" value="Unassembled WGS sequence"/>
</dbReference>
<comment type="caution">
    <text evidence="6">The sequence shown here is derived from an EMBL/GenBank/DDBJ whole genome shotgun (WGS) entry which is preliminary data.</text>
</comment>
<keyword evidence="3" id="KW-0804">Transcription</keyword>
<dbReference type="PRINTS" id="PR00455">
    <property type="entry name" value="HTHTETR"/>
</dbReference>
<dbReference type="InterPro" id="IPR009057">
    <property type="entry name" value="Homeodomain-like_sf"/>
</dbReference>
<protein>
    <submittedName>
        <fullName evidence="6">TetR/AcrR family transcriptional regulator</fullName>
    </submittedName>
</protein>
<keyword evidence="1" id="KW-0805">Transcription regulation</keyword>
<dbReference type="GO" id="GO:0003700">
    <property type="term" value="F:DNA-binding transcription factor activity"/>
    <property type="evidence" value="ECO:0007669"/>
    <property type="project" value="TreeGrafter"/>
</dbReference>
<dbReference type="Pfam" id="PF00440">
    <property type="entry name" value="TetR_N"/>
    <property type="match status" value="1"/>
</dbReference>
<evidence type="ECO:0000256" key="4">
    <source>
        <dbReference type="PROSITE-ProRule" id="PRU00335"/>
    </source>
</evidence>
<dbReference type="EMBL" id="SBLB01000001">
    <property type="protein sequence ID" value="RYC72216.1"/>
    <property type="molecule type" value="Genomic_DNA"/>
</dbReference>
<feature type="domain" description="HTH tetR-type" evidence="5">
    <location>
        <begin position="1"/>
        <end position="60"/>
    </location>
</feature>
<evidence type="ECO:0000256" key="3">
    <source>
        <dbReference type="ARBA" id="ARBA00023163"/>
    </source>
</evidence>
<proteinExistence type="predicted"/>
<accession>A0A4Q2URV8</accession>